<gene>
    <name evidence="5" type="ORF">C6Y40_01575</name>
</gene>
<dbReference type="SUPFAM" id="SSF88713">
    <property type="entry name" value="Glycoside hydrolase/deacetylase"/>
    <property type="match status" value="1"/>
</dbReference>
<dbReference type="RefSeq" id="WP_105933016.1">
    <property type="nucleotide sequence ID" value="NZ_PVNP01000013.1"/>
</dbReference>
<evidence type="ECO:0000313" key="5">
    <source>
        <dbReference type="EMBL" id="PRO75209.1"/>
    </source>
</evidence>
<keyword evidence="6" id="KW-1185">Reference proteome</keyword>
<dbReference type="Proteomes" id="UP000238949">
    <property type="component" value="Unassembled WGS sequence"/>
</dbReference>
<dbReference type="GO" id="GO:0016810">
    <property type="term" value="F:hydrolase activity, acting on carbon-nitrogen (but not peptide) bonds"/>
    <property type="evidence" value="ECO:0007669"/>
    <property type="project" value="InterPro"/>
</dbReference>
<evidence type="ECO:0000259" key="4">
    <source>
        <dbReference type="PROSITE" id="PS51677"/>
    </source>
</evidence>
<evidence type="ECO:0000256" key="3">
    <source>
        <dbReference type="SAM" id="SignalP"/>
    </source>
</evidence>
<dbReference type="PANTHER" id="PTHR34216:SF3">
    <property type="entry name" value="POLY-BETA-1,6-N-ACETYL-D-GLUCOSAMINE N-DEACETYLASE"/>
    <property type="match status" value="1"/>
</dbReference>
<comment type="subcellular location">
    <subcellularLocation>
        <location evidence="1">Secreted</location>
    </subcellularLocation>
</comment>
<reference evidence="6" key="1">
    <citation type="journal article" date="2020" name="Int. J. Syst. Evol. Microbiol.">
        <title>Alteromonas alba sp. nov., a marine bacterium isolated from the seawater of the West Pacific Ocean.</title>
        <authorList>
            <person name="Sun C."/>
            <person name="Wu Y.-H."/>
            <person name="Xamxidin M."/>
            <person name="Cheng H."/>
            <person name="Xu X.-W."/>
        </authorList>
    </citation>
    <scope>NUCLEOTIDE SEQUENCE [LARGE SCALE GENOMIC DNA]</scope>
    <source>
        <strain evidence="6">190</strain>
    </source>
</reference>
<protein>
    <submittedName>
        <fullName evidence="5">Polysaccharide deacetylase</fullName>
    </submittedName>
</protein>
<keyword evidence="2 3" id="KW-0732">Signal</keyword>
<proteinExistence type="predicted"/>
<dbReference type="Gene3D" id="3.20.20.370">
    <property type="entry name" value="Glycoside hydrolase/deacetylase"/>
    <property type="match status" value="1"/>
</dbReference>
<dbReference type="PROSITE" id="PS51677">
    <property type="entry name" value="NODB"/>
    <property type="match status" value="1"/>
</dbReference>
<comment type="caution">
    <text evidence="5">The sequence shown here is derived from an EMBL/GenBank/DDBJ whole genome shotgun (WGS) entry which is preliminary data.</text>
</comment>
<dbReference type="OrthoDB" id="9814639at2"/>
<sequence length="362" mass="40307">MQFIMTRRFIPLLLSLLFLHSTAIQAEAGPAHSSGVILLYHHVADDTPRSTSVTPEEFAQHLDYIAENYTVVPLKELVEAAKGKGSVPDNALAITFDDGYENILTNGHPLLRKHDFPYTIFINPEVIGKQGNQLSWEQVKQMQKQGVTFANHTMDHLHLLAKQAGENEQAWLKRVWQNITRAEKIIQQHTGESLKYLAYPFGEYNRTLAKRLAEHGYTGFGQHSGALGKFTDMTAIPRFPAAGPYARLSTLKTKMASLAMPVARASLADPQMASRQLDDTVTIALDETVAKDVRLSQLACYYQGGTLDVANTASEFKFTLDAKLPIGRSRVNCTAPSESAGGRFYWYSMPFFVANEKGHYPD</sequence>
<feature type="signal peptide" evidence="3">
    <location>
        <begin position="1"/>
        <end position="26"/>
    </location>
</feature>
<dbReference type="InterPro" id="IPR011330">
    <property type="entry name" value="Glyco_hydro/deAcase_b/a-brl"/>
</dbReference>
<feature type="chain" id="PRO_5015755681" evidence="3">
    <location>
        <begin position="27"/>
        <end position="362"/>
    </location>
</feature>
<organism evidence="5 6">
    <name type="scientific">Alteromonas alba</name>
    <dbReference type="NCBI Taxonomy" id="2079529"/>
    <lineage>
        <taxon>Bacteria</taxon>
        <taxon>Pseudomonadati</taxon>
        <taxon>Pseudomonadota</taxon>
        <taxon>Gammaproteobacteria</taxon>
        <taxon>Alteromonadales</taxon>
        <taxon>Alteromonadaceae</taxon>
        <taxon>Alteromonas/Salinimonas group</taxon>
        <taxon>Alteromonas</taxon>
    </lineage>
</organism>
<evidence type="ECO:0000256" key="1">
    <source>
        <dbReference type="ARBA" id="ARBA00004613"/>
    </source>
</evidence>
<accession>A0A2S9VFJ2</accession>
<dbReference type="InterPro" id="IPR002509">
    <property type="entry name" value="NODB_dom"/>
</dbReference>
<dbReference type="InterPro" id="IPR051398">
    <property type="entry name" value="Polysacch_Deacetylase"/>
</dbReference>
<dbReference type="AlphaFoldDB" id="A0A2S9VFJ2"/>
<evidence type="ECO:0000313" key="6">
    <source>
        <dbReference type="Proteomes" id="UP000238949"/>
    </source>
</evidence>
<dbReference type="GO" id="GO:0005576">
    <property type="term" value="C:extracellular region"/>
    <property type="evidence" value="ECO:0007669"/>
    <property type="project" value="UniProtKB-SubCell"/>
</dbReference>
<dbReference type="GO" id="GO:0005975">
    <property type="term" value="P:carbohydrate metabolic process"/>
    <property type="evidence" value="ECO:0007669"/>
    <property type="project" value="InterPro"/>
</dbReference>
<name>A0A2S9VFJ2_9ALTE</name>
<feature type="domain" description="NodB homology" evidence="4">
    <location>
        <begin position="90"/>
        <end position="362"/>
    </location>
</feature>
<dbReference type="EMBL" id="PVNP01000013">
    <property type="protein sequence ID" value="PRO75209.1"/>
    <property type="molecule type" value="Genomic_DNA"/>
</dbReference>
<dbReference type="Pfam" id="PF01522">
    <property type="entry name" value="Polysacc_deac_1"/>
    <property type="match status" value="1"/>
</dbReference>
<dbReference type="PANTHER" id="PTHR34216">
    <property type="match status" value="1"/>
</dbReference>
<dbReference type="CDD" id="cd10973">
    <property type="entry name" value="CE4_DAC_u4_5s"/>
    <property type="match status" value="1"/>
</dbReference>
<evidence type="ECO:0000256" key="2">
    <source>
        <dbReference type="ARBA" id="ARBA00022729"/>
    </source>
</evidence>